<protein>
    <submittedName>
        <fullName evidence="2">Uncharacterized protein</fullName>
    </submittedName>
</protein>
<reference evidence="2" key="1">
    <citation type="submission" date="2019-02" db="EMBL/GenBank/DDBJ databases">
        <authorList>
            <person name="Gruber-Vodicka R. H."/>
            <person name="Seah K. B. B."/>
        </authorList>
    </citation>
    <scope>NUCLEOTIDE SEQUENCE</scope>
    <source>
        <strain evidence="1">BECK_DK161</strain>
        <strain evidence="2">BECK_DK47</strain>
    </source>
</reference>
<accession>A0A450S6V5</accession>
<organism evidence="2">
    <name type="scientific">Candidatus Kentrum sp. DK</name>
    <dbReference type="NCBI Taxonomy" id="2126562"/>
    <lineage>
        <taxon>Bacteria</taxon>
        <taxon>Pseudomonadati</taxon>
        <taxon>Pseudomonadota</taxon>
        <taxon>Gammaproteobacteria</taxon>
        <taxon>Candidatus Kentrum</taxon>
    </lineage>
</organism>
<sequence length="100" mass="10815">MANLLDKAVIEAKKLPESAQDDIGSILLSFVHKASEDMGATAFPVDFAFDNDGKEEEYGLEDVNIAIARGMVEAKAHQRGEVDLPNARETLEALLNSQAV</sequence>
<gene>
    <name evidence="2" type="ORF">BECKDK2373B_GA0170837_101752</name>
    <name evidence="1" type="ORF">BECKDK2373C_GA0170839_10136</name>
</gene>
<dbReference type="AlphaFoldDB" id="A0A450S6V5"/>
<proteinExistence type="predicted"/>
<dbReference type="EMBL" id="CAADEX010000017">
    <property type="protein sequence ID" value="VFJ47609.1"/>
    <property type="molecule type" value="Genomic_DNA"/>
</dbReference>
<evidence type="ECO:0000313" key="1">
    <source>
        <dbReference type="EMBL" id="VFJ45882.1"/>
    </source>
</evidence>
<dbReference type="EMBL" id="CAADEY010000013">
    <property type="protein sequence ID" value="VFJ45882.1"/>
    <property type="molecule type" value="Genomic_DNA"/>
</dbReference>
<evidence type="ECO:0000313" key="2">
    <source>
        <dbReference type="EMBL" id="VFJ47609.1"/>
    </source>
</evidence>
<name>A0A450S6V5_9GAMM</name>